<dbReference type="PANTHER" id="PTHR33841">
    <property type="entry name" value="DNA METHYLTRANSFERASE YEEA-RELATED"/>
    <property type="match status" value="1"/>
</dbReference>
<dbReference type="Proteomes" id="UP000443423">
    <property type="component" value="Unassembled WGS sequence"/>
</dbReference>
<reference evidence="12 13" key="1">
    <citation type="submission" date="2019-11" db="EMBL/GenBank/DDBJ databases">
        <title>Whole genome sequence of Haloferax sp. MBLA0078.</title>
        <authorList>
            <person name="Seo M.-J."/>
            <person name="Cho E.-S."/>
        </authorList>
    </citation>
    <scope>NUCLEOTIDE SEQUENCE [LARGE SCALE GENOMIC DNA]</scope>
    <source>
        <strain evidence="12 13">MBLA0078</strain>
    </source>
</reference>
<organism evidence="12 13">
    <name type="scientific">Haloferax marinum</name>
    <dbReference type="NCBI Taxonomy" id="2666143"/>
    <lineage>
        <taxon>Archaea</taxon>
        <taxon>Methanobacteriati</taxon>
        <taxon>Methanobacteriota</taxon>
        <taxon>Stenosarchaea group</taxon>
        <taxon>Halobacteria</taxon>
        <taxon>Halobacteriales</taxon>
        <taxon>Haloferacaceae</taxon>
        <taxon>Haloferax</taxon>
    </lineage>
</organism>
<dbReference type="PROSITE" id="PS00092">
    <property type="entry name" value="N6_MTASE"/>
    <property type="match status" value="1"/>
</dbReference>
<feature type="domain" description="TaqI-like C-terminal specificity" evidence="11">
    <location>
        <begin position="701"/>
        <end position="814"/>
    </location>
</feature>
<keyword evidence="3" id="KW-0808">Transferase</keyword>
<feature type="region of interest" description="Disordered" evidence="8">
    <location>
        <begin position="29"/>
        <end position="59"/>
    </location>
</feature>
<evidence type="ECO:0000256" key="6">
    <source>
        <dbReference type="ARBA" id="ARBA00023125"/>
    </source>
</evidence>
<dbReference type="EMBL" id="WKJQ01000001">
    <property type="protein sequence ID" value="MRW97055.1"/>
    <property type="molecule type" value="Genomic_DNA"/>
</dbReference>
<dbReference type="InterPro" id="IPR025931">
    <property type="entry name" value="TaqI_C"/>
</dbReference>
<keyword evidence="4" id="KW-0949">S-adenosyl-L-methionine</keyword>
<dbReference type="SUPFAM" id="SSF53335">
    <property type="entry name" value="S-adenosyl-L-methionine-dependent methyltransferases"/>
    <property type="match status" value="1"/>
</dbReference>
<dbReference type="InterPro" id="IPR029063">
    <property type="entry name" value="SAM-dependent_MTases_sf"/>
</dbReference>
<proteinExistence type="predicted"/>
<feature type="region of interest" description="Disordered" evidence="8">
    <location>
        <begin position="281"/>
        <end position="300"/>
    </location>
</feature>
<evidence type="ECO:0000256" key="1">
    <source>
        <dbReference type="ARBA" id="ARBA00011900"/>
    </source>
</evidence>
<dbReference type="InterPro" id="IPR011639">
    <property type="entry name" value="MethylTrfase_TaqI-like_dom"/>
</dbReference>
<evidence type="ECO:0000313" key="13">
    <source>
        <dbReference type="Proteomes" id="UP000443423"/>
    </source>
</evidence>
<evidence type="ECO:0000259" key="11">
    <source>
        <dbReference type="Pfam" id="PF12950"/>
    </source>
</evidence>
<keyword evidence="5" id="KW-0680">Restriction system</keyword>
<dbReference type="PANTHER" id="PTHR33841:SF1">
    <property type="entry name" value="DNA METHYLTRANSFERASE A"/>
    <property type="match status" value="1"/>
</dbReference>
<feature type="domain" description="Type II methyltransferase M.TaqI-like" evidence="10">
    <location>
        <begin position="334"/>
        <end position="566"/>
    </location>
</feature>
<keyword evidence="2 12" id="KW-0489">Methyltransferase</keyword>
<evidence type="ECO:0000259" key="9">
    <source>
        <dbReference type="Pfam" id="PF02384"/>
    </source>
</evidence>
<dbReference type="InterPro" id="IPR002052">
    <property type="entry name" value="DNA_methylase_N6_adenine_CS"/>
</dbReference>
<dbReference type="PRINTS" id="PR00507">
    <property type="entry name" value="N12N6MTFRASE"/>
</dbReference>
<evidence type="ECO:0000256" key="3">
    <source>
        <dbReference type="ARBA" id="ARBA00022679"/>
    </source>
</evidence>
<dbReference type="Pfam" id="PF12950">
    <property type="entry name" value="TaqI_C"/>
    <property type="match status" value="1"/>
</dbReference>
<dbReference type="Pfam" id="PF02384">
    <property type="entry name" value="N6_Mtase"/>
    <property type="match status" value="1"/>
</dbReference>
<evidence type="ECO:0000256" key="4">
    <source>
        <dbReference type="ARBA" id="ARBA00022691"/>
    </source>
</evidence>
<evidence type="ECO:0000256" key="5">
    <source>
        <dbReference type="ARBA" id="ARBA00022747"/>
    </source>
</evidence>
<gene>
    <name evidence="12" type="ORF">GJR99_10800</name>
</gene>
<dbReference type="GO" id="GO:0003677">
    <property type="term" value="F:DNA binding"/>
    <property type="evidence" value="ECO:0007669"/>
    <property type="project" value="UniProtKB-KW"/>
</dbReference>
<dbReference type="AlphaFoldDB" id="A0A6A8G8H5"/>
<keyword evidence="6" id="KW-0238">DNA-binding</keyword>
<accession>A0A6A8G8H5</accession>
<comment type="caution">
    <text evidence="12">The sequence shown here is derived from an EMBL/GenBank/DDBJ whole genome shotgun (WGS) entry which is preliminary data.</text>
</comment>
<dbReference type="EC" id="2.1.1.72" evidence="1"/>
<comment type="catalytic activity">
    <reaction evidence="7">
        <text>a 2'-deoxyadenosine in DNA + S-adenosyl-L-methionine = an N(6)-methyl-2'-deoxyadenosine in DNA + S-adenosyl-L-homocysteine + H(+)</text>
        <dbReference type="Rhea" id="RHEA:15197"/>
        <dbReference type="Rhea" id="RHEA-COMP:12418"/>
        <dbReference type="Rhea" id="RHEA-COMP:12419"/>
        <dbReference type="ChEBI" id="CHEBI:15378"/>
        <dbReference type="ChEBI" id="CHEBI:57856"/>
        <dbReference type="ChEBI" id="CHEBI:59789"/>
        <dbReference type="ChEBI" id="CHEBI:90615"/>
        <dbReference type="ChEBI" id="CHEBI:90616"/>
        <dbReference type="EC" id="2.1.1.72"/>
    </reaction>
</comment>
<evidence type="ECO:0000256" key="2">
    <source>
        <dbReference type="ARBA" id="ARBA00022603"/>
    </source>
</evidence>
<name>A0A6A8G8H5_9EURY</name>
<feature type="compositionally biased region" description="Basic and acidic residues" evidence="8">
    <location>
        <begin position="30"/>
        <end position="43"/>
    </location>
</feature>
<evidence type="ECO:0000259" key="10">
    <source>
        <dbReference type="Pfam" id="PF07669"/>
    </source>
</evidence>
<dbReference type="GO" id="GO:0008170">
    <property type="term" value="F:N-methyltransferase activity"/>
    <property type="evidence" value="ECO:0007669"/>
    <property type="project" value="InterPro"/>
</dbReference>
<dbReference type="Pfam" id="PF07669">
    <property type="entry name" value="Eco57I"/>
    <property type="match status" value="1"/>
</dbReference>
<dbReference type="InterPro" id="IPR050953">
    <property type="entry name" value="N4_N6_ade-DNA_methylase"/>
</dbReference>
<feature type="compositionally biased region" description="Basic and acidic residues" evidence="8">
    <location>
        <begin position="289"/>
        <end position="300"/>
    </location>
</feature>
<keyword evidence="13" id="KW-1185">Reference proteome</keyword>
<evidence type="ECO:0000256" key="8">
    <source>
        <dbReference type="SAM" id="MobiDB-lite"/>
    </source>
</evidence>
<dbReference type="Gene3D" id="3.40.50.150">
    <property type="entry name" value="Vaccinia Virus protein VP39"/>
    <property type="match status" value="1"/>
</dbReference>
<dbReference type="InterPro" id="IPR003356">
    <property type="entry name" value="DNA_methylase_A-5"/>
</dbReference>
<evidence type="ECO:0000256" key="7">
    <source>
        <dbReference type="ARBA" id="ARBA00047942"/>
    </source>
</evidence>
<dbReference type="GO" id="GO:0032259">
    <property type="term" value="P:methylation"/>
    <property type="evidence" value="ECO:0007669"/>
    <property type="project" value="UniProtKB-KW"/>
</dbReference>
<sequence length="1065" mass="119367">MRGRLTVDTDVFEHLERWVAELDFVEFADGSERESGSGSERESGSGSGSENESESDRPEKAAGLVNTFVYIQTLGDYGITDAGWLRETWERRERTHGHEGERAVLEAFFADVDDWLDSNPCVGLVTRDATSDIDLSASNSNRLYQRFERVLGVETAASDARPGITEYDFTDIDADVFGRIYERYLVEGREGHGVYYTPEYVSQSLVDDTVATQLRRLSTRIEDAVEADSWDDAETAVAAFTDFSILDPACGTGSFLVAAYATIREEYDRVFDFLARERQSRRQSSGETSRGDSNGDERDERLESLQKTLGYTEDDHGTSHLRTRPLVARIVTRHIHGIDLDQHALAIATLNVWLEAVEHDQRVASRGVSVDEPCVVTALDANLGCGDALVGLPDEQVRTRLRERHGDELEAVSRAREQFLEAPDDTRSLERAAARRSQIRQDLDATFEAYLEAMELPSDVLDETTPFYWPLQFWHVLGDGGGFDCVVGNPPWVIEGKSHTKQFLQQTYEHQSGQPDLYRYFLERSFSTTTGRLGMVTPNTWLSIPGARQLRRLLLCNARLEKIAFVPDSAFAGVGQNSIAVVVDKNTPQTDGHSADIENTQIRVGDIEPTGTFREVRTIQVTDIAPPAYHVNPYVGTSEKSVVSKMDAEAVKLREIADLTVGYQLYHRTLHSDAQIQNEVFHSETNVGDDYVTDTRADALTRYHLDRSKDRYVDTSAAFFRIPPRRFLDGEKLLVREVPSEAEIGLIATRSTDTLLFPKSVISVVLTDDTYDYEHLLGLLNSRLLYLASLVTGEKMSQDLFPRVSLTQLRGLPIEGTTELTPLVRKLERLAAERLQFRRLWDRHRERGTTETRSLTQILSEDGETPHSESESETPIVSCSVAPESDTAVLEREYSAFEVVGSTADPAMVVYGLEGSVEHELLRAEFRNRELLQVVYLSVQSLLESRAKVEHLGHVLEKTAVPVGEESPVEFAVHTIREVRDSFGAGDDWDDSRRARERDTDPADIVKIDDATATAQMELDAAVFDCYGLTNAEARTVLSVLDIRETVLEQTVAKLAYRQKSEDDA</sequence>
<feature type="domain" description="DNA methylase adenine-specific" evidence="9">
    <location>
        <begin position="174"/>
        <end position="268"/>
    </location>
</feature>
<evidence type="ECO:0000313" key="12">
    <source>
        <dbReference type="EMBL" id="MRW97055.1"/>
    </source>
</evidence>
<dbReference type="GO" id="GO:0009307">
    <property type="term" value="P:DNA restriction-modification system"/>
    <property type="evidence" value="ECO:0007669"/>
    <property type="project" value="UniProtKB-KW"/>
</dbReference>
<protein>
    <recommendedName>
        <fullName evidence="1">site-specific DNA-methyltransferase (adenine-specific)</fullName>
        <ecNumber evidence="1">2.1.1.72</ecNumber>
    </recommendedName>
</protein>
<feature type="region of interest" description="Disordered" evidence="8">
    <location>
        <begin position="851"/>
        <end position="876"/>
    </location>
</feature>
<dbReference type="GO" id="GO:0009007">
    <property type="term" value="F:site-specific DNA-methyltransferase (adenine-specific) activity"/>
    <property type="evidence" value="ECO:0007669"/>
    <property type="project" value="UniProtKB-EC"/>
</dbReference>